<reference evidence="2 3" key="1">
    <citation type="submission" date="2015-06" db="EMBL/GenBank/DDBJ databases">
        <title>Draft genome of the moderately acidophilic sulfate reducer Candidatus Desulfosporosinus acididurans strain M1.</title>
        <authorList>
            <person name="Poehlein A."/>
            <person name="Petzsch P."/>
            <person name="Johnson B.D."/>
            <person name="Schloemann M."/>
            <person name="Daniel R."/>
            <person name="Muehling M."/>
        </authorList>
    </citation>
    <scope>NUCLEOTIDE SEQUENCE [LARGE SCALE GENOMIC DNA]</scope>
    <source>
        <strain evidence="2 3">M1</strain>
    </source>
</reference>
<sequence>MTKSSHLNCYYAKPNTMYFSHGYPKKTITTTAVIDWSRLLWPNGCFLTPAIIGIAGASILGFSVTILDSSCTLDKGMAEHEVFERSEVNCTNKSSCANEKIASQKAVFLVNIYTLIATASISLYIIGNLFLVMPQFWLTLSTIIVGAITAILLFSSMYFYVYRINPGSFSSKYLGSNIFYQYFSFIYFSATNISVGSFGDILPLTIGSRTLVIMEVLFFLFILSCGIAVIHKAK</sequence>
<dbReference type="Gene3D" id="1.10.287.70">
    <property type="match status" value="1"/>
</dbReference>
<feature type="transmembrane region" description="Helical" evidence="1">
    <location>
        <begin position="210"/>
        <end position="230"/>
    </location>
</feature>
<dbReference type="Proteomes" id="UP000036356">
    <property type="component" value="Unassembled WGS sequence"/>
</dbReference>
<feature type="transmembrane region" description="Helical" evidence="1">
    <location>
        <begin position="108"/>
        <end position="130"/>
    </location>
</feature>
<dbReference type="RefSeq" id="WP_053006518.1">
    <property type="nucleotide sequence ID" value="NZ_LDZY01000017.1"/>
</dbReference>
<proteinExistence type="predicted"/>
<feature type="transmembrane region" description="Helical" evidence="1">
    <location>
        <begin position="136"/>
        <end position="161"/>
    </location>
</feature>
<gene>
    <name evidence="2" type="ORF">DEAC_c39070</name>
</gene>
<feature type="transmembrane region" description="Helical" evidence="1">
    <location>
        <begin position="173"/>
        <end position="190"/>
    </location>
</feature>
<name>A0A0J1FL48_9FIRM</name>
<evidence type="ECO:0008006" key="4">
    <source>
        <dbReference type="Google" id="ProtNLM"/>
    </source>
</evidence>
<dbReference type="STRING" id="476652.DEAC_c39070"/>
<evidence type="ECO:0000313" key="3">
    <source>
        <dbReference type="Proteomes" id="UP000036356"/>
    </source>
</evidence>
<keyword evidence="3" id="KW-1185">Reference proteome</keyword>
<feature type="transmembrane region" description="Helical" evidence="1">
    <location>
        <begin position="46"/>
        <end position="67"/>
    </location>
</feature>
<protein>
    <recommendedName>
        <fullName evidence="4">Potassium channel domain-containing protein</fullName>
    </recommendedName>
</protein>
<dbReference type="SUPFAM" id="SSF81324">
    <property type="entry name" value="Voltage-gated potassium channels"/>
    <property type="match status" value="1"/>
</dbReference>
<keyword evidence="1" id="KW-0472">Membrane</keyword>
<comment type="caution">
    <text evidence="2">The sequence shown here is derived from an EMBL/GenBank/DDBJ whole genome shotgun (WGS) entry which is preliminary data.</text>
</comment>
<dbReference type="PATRIC" id="fig|476652.3.peg.4135"/>
<organism evidence="2 3">
    <name type="scientific">Desulfosporosinus acididurans</name>
    <dbReference type="NCBI Taxonomy" id="476652"/>
    <lineage>
        <taxon>Bacteria</taxon>
        <taxon>Bacillati</taxon>
        <taxon>Bacillota</taxon>
        <taxon>Clostridia</taxon>
        <taxon>Eubacteriales</taxon>
        <taxon>Desulfitobacteriaceae</taxon>
        <taxon>Desulfosporosinus</taxon>
    </lineage>
</organism>
<keyword evidence="1" id="KW-1133">Transmembrane helix</keyword>
<accession>A0A0J1FL48</accession>
<evidence type="ECO:0000256" key="1">
    <source>
        <dbReference type="SAM" id="Phobius"/>
    </source>
</evidence>
<dbReference type="EMBL" id="LDZY01000017">
    <property type="protein sequence ID" value="KLU64092.1"/>
    <property type="molecule type" value="Genomic_DNA"/>
</dbReference>
<evidence type="ECO:0000313" key="2">
    <source>
        <dbReference type="EMBL" id="KLU64092.1"/>
    </source>
</evidence>
<dbReference type="AlphaFoldDB" id="A0A0J1FL48"/>
<keyword evidence="1" id="KW-0812">Transmembrane</keyword>